<evidence type="ECO:0008006" key="4">
    <source>
        <dbReference type="Google" id="ProtNLM"/>
    </source>
</evidence>
<organism evidence="2 3">
    <name type="scientific">Williamsia marianensis</name>
    <dbReference type="NCBI Taxonomy" id="85044"/>
    <lineage>
        <taxon>Bacteria</taxon>
        <taxon>Bacillati</taxon>
        <taxon>Actinomycetota</taxon>
        <taxon>Actinomycetes</taxon>
        <taxon>Mycobacteriales</taxon>
        <taxon>Nocardiaceae</taxon>
        <taxon>Williamsia</taxon>
    </lineage>
</organism>
<sequence length="482" mass="49795">MAGWPWFDGRMMARKACVAVLLTTLVLALNAGSAQATPGIPDVGPPGTSLIHGDLASTDTTPHPGPGVGGRVVASSLPGGACAATFIGSDGMPVALCTGYVGVDPPGVAVPTVQLFDPVTAQPIASIQLTKGGLLGGVYGYLDSRDRVVMADGSGSVLKVAHRKTAAGQWNLYVAERIDVSAHIPAGDAITGLAPDYQQRIWFATTGGVVGTISADGHIASMHLPPGERLTNGLSVRREGASVLTDRALYEMHADDTGTPTTVWRQTYTAGSVRKPGQLAPGSGTTPTYFGVDDEFVAIVDDAERPNLIVHRSDNGSVVCATPAFGTSGQGTENSPMAWGNSLVIPSTYGFGYPPFATSGPSDPPAATFAGGMTRIDVTDTGCHRVWETHDRMATLPKLSRSDGLIYALAYAPSTEALAGNGIQQIGPVYFAAVDFATGTRRAFTEVGAAPVDEPLQLTGTIGADGSMWQATVGRMLKKISS</sequence>
<name>A0A495K905_WILMA</name>
<evidence type="ECO:0000256" key="1">
    <source>
        <dbReference type="SAM" id="SignalP"/>
    </source>
</evidence>
<keyword evidence="1" id="KW-0732">Signal</keyword>
<dbReference type="EMBL" id="RBKV01000001">
    <property type="protein sequence ID" value="RKR97255.1"/>
    <property type="molecule type" value="Genomic_DNA"/>
</dbReference>
<accession>A0A495K905</accession>
<proteinExistence type="predicted"/>
<gene>
    <name evidence="2" type="ORF">DFJ75_4123</name>
</gene>
<dbReference type="Proteomes" id="UP000274762">
    <property type="component" value="Unassembled WGS sequence"/>
</dbReference>
<evidence type="ECO:0000313" key="3">
    <source>
        <dbReference type="Proteomes" id="UP000274762"/>
    </source>
</evidence>
<comment type="caution">
    <text evidence="2">The sequence shown here is derived from an EMBL/GenBank/DDBJ whole genome shotgun (WGS) entry which is preliminary data.</text>
</comment>
<feature type="signal peptide" evidence="1">
    <location>
        <begin position="1"/>
        <end position="36"/>
    </location>
</feature>
<evidence type="ECO:0000313" key="2">
    <source>
        <dbReference type="EMBL" id="RKR97255.1"/>
    </source>
</evidence>
<dbReference type="AlphaFoldDB" id="A0A495K905"/>
<reference evidence="2 3" key="1">
    <citation type="submission" date="2018-10" db="EMBL/GenBank/DDBJ databases">
        <title>Sequencing the genomes of 1000 actinobacteria strains.</title>
        <authorList>
            <person name="Klenk H.-P."/>
        </authorList>
    </citation>
    <scope>NUCLEOTIDE SEQUENCE [LARGE SCALE GENOMIC DNA]</scope>
    <source>
        <strain evidence="2 3">DSM 44343</strain>
    </source>
</reference>
<protein>
    <recommendedName>
        <fullName evidence="4">Secreted protein</fullName>
    </recommendedName>
</protein>
<feature type="chain" id="PRO_5019761779" description="Secreted protein" evidence="1">
    <location>
        <begin position="37"/>
        <end position="482"/>
    </location>
</feature>